<evidence type="ECO:0000313" key="1">
    <source>
        <dbReference type="EMBL" id="KAK1876424.1"/>
    </source>
</evidence>
<dbReference type="AlphaFoldDB" id="A0AAD9ESA0"/>
<dbReference type="EMBL" id="JASDAP010000028">
    <property type="protein sequence ID" value="KAK1876424.1"/>
    <property type="molecule type" value="Genomic_DNA"/>
</dbReference>
<evidence type="ECO:0000313" key="2">
    <source>
        <dbReference type="Proteomes" id="UP001228049"/>
    </source>
</evidence>
<proteinExistence type="predicted"/>
<comment type="caution">
    <text evidence="1">The sequence shown here is derived from an EMBL/GenBank/DDBJ whole genome shotgun (WGS) entry which is preliminary data.</text>
</comment>
<protein>
    <submittedName>
        <fullName evidence="1">Protein-tyrosine sulfotransferase 1</fullName>
    </submittedName>
</protein>
<reference evidence="1" key="1">
    <citation type="submission" date="2023-04" db="EMBL/GenBank/DDBJ databases">
        <title>Chromosome-level genome of Chaenocephalus aceratus.</title>
        <authorList>
            <person name="Park H."/>
        </authorList>
    </citation>
    <scope>NUCLEOTIDE SEQUENCE</scope>
    <source>
        <strain evidence="1">DE</strain>
        <tissue evidence="1">Muscle</tissue>
    </source>
</reference>
<accession>A0AAD9ESA0</accession>
<keyword evidence="2" id="KW-1185">Reference proteome</keyword>
<name>A0AAD9ESA0_DISEL</name>
<sequence length="67" mass="7090">MSAVILPPPAPPLCQQAPVAFPLRVSLMLLSPARPNPGFYLVLSNDKSLPHSTASTAVISLKPTSWP</sequence>
<dbReference type="Proteomes" id="UP001228049">
    <property type="component" value="Unassembled WGS sequence"/>
</dbReference>
<organism evidence="1 2">
    <name type="scientific">Dissostichus eleginoides</name>
    <name type="common">Patagonian toothfish</name>
    <name type="synonym">Dissostichus amissus</name>
    <dbReference type="NCBI Taxonomy" id="100907"/>
    <lineage>
        <taxon>Eukaryota</taxon>
        <taxon>Metazoa</taxon>
        <taxon>Chordata</taxon>
        <taxon>Craniata</taxon>
        <taxon>Vertebrata</taxon>
        <taxon>Euteleostomi</taxon>
        <taxon>Actinopterygii</taxon>
        <taxon>Neopterygii</taxon>
        <taxon>Teleostei</taxon>
        <taxon>Neoteleostei</taxon>
        <taxon>Acanthomorphata</taxon>
        <taxon>Eupercaria</taxon>
        <taxon>Perciformes</taxon>
        <taxon>Notothenioidei</taxon>
        <taxon>Nototheniidae</taxon>
        <taxon>Dissostichus</taxon>
    </lineage>
</organism>
<gene>
    <name evidence="1" type="ORF">KUDE01_001747</name>
</gene>